<comment type="subcellular location">
    <subcellularLocation>
        <location evidence="1">Cytoplasm</location>
        <location evidence="1">Cytoskeleton</location>
    </subcellularLocation>
</comment>
<dbReference type="RefSeq" id="XP_030761041.1">
    <property type="nucleotide sequence ID" value="XM_030905181.1"/>
</dbReference>
<feature type="compositionally biased region" description="Basic and acidic residues" evidence="7">
    <location>
        <begin position="451"/>
        <end position="461"/>
    </location>
</feature>
<feature type="compositionally biased region" description="Basic and acidic residues" evidence="7">
    <location>
        <begin position="28"/>
        <end position="38"/>
    </location>
</feature>
<protein>
    <submittedName>
        <fullName evidence="10 11">Dentin sialophosphoprotein-like</fullName>
    </submittedName>
</protein>
<evidence type="ECO:0000313" key="11">
    <source>
        <dbReference type="RefSeq" id="XP_030761047.1"/>
    </source>
</evidence>
<feature type="region of interest" description="Disordered" evidence="7">
    <location>
        <begin position="802"/>
        <end position="844"/>
    </location>
</feature>
<organism evidence="9 10">
    <name type="scientific">Sitophilus oryzae</name>
    <name type="common">Rice weevil</name>
    <name type="synonym">Curculio oryzae</name>
    <dbReference type="NCBI Taxonomy" id="7048"/>
    <lineage>
        <taxon>Eukaryota</taxon>
        <taxon>Metazoa</taxon>
        <taxon>Ecdysozoa</taxon>
        <taxon>Arthropoda</taxon>
        <taxon>Hexapoda</taxon>
        <taxon>Insecta</taxon>
        <taxon>Pterygota</taxon>
        <taxon>Neoptera</taxon>
        <taxon>Endopterygota</taxon>
        <taxon>Coleoptera</taxon>
        <taxon>Polyphaga</taxon>
        <taxon>Cucujiformia</taxon>
        <taxon>Curculionidae</taxon>
        <taxon>Dryophthorinae</taxon>
        <taxon>Sitophilus</taxon>
    </lineage>
</organism>
<feature type="region of interest" description="Disordered" evidence="7">
    <location>
        <begin position="451"/>
        <end position="586"/>
    </location>
</feature>
<evidence type="ECO:0000256" key="4">
    <source>
        <dbReference type="ARBA" id="ARBA00023054"/>
    </source>
</evidence>
<evidence type="ECO:0000256" key="3">
    <source>
        <dbReference type="ARBA" id="ARBA00022490"/>
    </source>
</evidence>
<keyword evidence="5" id="KW-0206">Cytoskeleton</keyword>
<evidence type="ECO:0000256" key="2">
    <source>
        <dbReference type="ARBA" id="ARBA00009423"/>
    </source>
</evidence>
<dbReference type="KEGG" id="soy:115886115"/>
<feature type="compositionally biased region" description="Polar residues" evidence="7">
    <location>
        <begin position="802"/>
        <end position="831"/>
    </location>
</feature>
<feature type="compositionally biased region" description="Basic and acidic residues" evidence="7">
    <location>
        <begin position="128"/>
        <end position="162"/>
    </location>
</feature>
<evidence type="ECO:0000256" key="1">
    <source>
        <dbReference type="ARBA" id="ARBA00004245"/>
    </source>
</evidence>
<evidence type="ECO:0000256" key="5">
    <source>
        <dbReference type="ARBA" id="ARBA00023212"/>
    </source>
</evidence>
<dbReference type="Pfam" id="PF05010">
    <property type="entry name" value="TACC_C"/>
    <property type="match status" value="1"/>
</dbReference>
<proteinExistence type="inferred from homology"/>
<comment type="similarity">
    <text evidence="2">Belongs to the TACC family.</text>
</comment>
<keyword evidence="3" id="KW-0963">Cytoplasm</keyword>
<feature type="region of interest" description="Disordered" evidence="7">
    <location>
        <begin position="112"/>
        <end position="163"/>
    </location>
</feature>
<feature type="compositionally biased region" description="Basic and acidic residues" evidence="7">
    <location>
        <begin position="715"/>
        <end position="728"/>
    </location>
</feature>
<evidence type="ECO:0000313" key="10">
    <source>
        <dbReference type="RefSeq" id="XP_030761041.1"/>
    </source>
</evidence>
<dbReference type="InterPro" id="IPR007707">
    <property type="entry name" value="TACC_C"/>
</dbReference>
<feature type="domain" description="Transforming acidic coiled-coil-containing protein C-terminal" evidence="8">
    <location>
        <begin position="914"/>
        <end position="1106"/>
    </location>
</feature>
<dbReference type="OrthoDB" id="10255048at2759"/>
<feature type="compositionally biased region" description="Basic and acidic residues" evidence="7">
    <location>
        <begin position="249"/>
        <end position="262"/>
    </location>
</feature>
<dbReference type="GO" id="GO:0005856">
    <property type="term" value="C:cytoskeleton"/>
    <property type="evidence" value="ECO:0007669"/>
    <property type="project" value="UniProtKB-SubCell"/>
</dbReference>
<dbReference type="AlphaFoldDB" id="A0A6J2YCJ7"/>
<dbReference type="Proteomes" id="UP000504635">
    <property type="component" value="Unplaced"/>
</dbReference>
<feature type="compositionally biased region" description="Polar residues" evidence="7">
    <location>
        <begin position="729"/>
        <end position="756"/>
    </location>
</feature>
<feature type="compositionally biased region" description="Basic and acidic residues" evidence="7">
    <location>
        <begin position="556"/>
        <end position="571"/>
    </location>
</feature>
<gene>
    <name evidence="10 11" type="primary">LOC115886115</name>
</gene>
<feature type="compositionally biased region" description="Basic and acidic residues" evidence="7">
    <location>
        <begin position="695"/>
        <end position="706"/>
    </location>
</feature>
<dbReference type="GeneID" id="115886115"/>
<feature type="region of interest" description="Disordered" evidence="7">
    <location>
        <begin position="613"/>
        <end position="640"/>
    </location>
</feature>
<feature type="region of interest" description="Disordered" evidence="7">
    <location>
        <begin position="249"/>
        <end position="282"/>
    </location>
</feature>
<dbReference type="RefSeq" id="XP_030761047.1">
    <property type="nucleotide sequence ID" value="XM_030905187.1"/>
</dbReference>
<feature type="compositionally biased region" description="Polar residues" evidence="7">
    <location>
        <begin position="462"/>
        <end position="473"/>
    </location>
</feature>
<evidence type="ECO:0000259" key="8">
    <source>
        <dbReference type="Pfam" id="PF05010"/>
    </source>
</evidence>
<reference evidence="10 11" key="1">
    <citation type="submission" date="2025-04" db="UniProtKB">
        <authorList>
            <consortium name="RefSeq"/>
        </authorList>
    </citation>
    <scope>IDENTIFICATION</scope>
    <source>
        <tissue evidence="10 11">Gonads</tissue>
    </source>
</reference>
<sequence length="1110" mass="125253">MSDLCYVEAVENLSHVDNISQDSDSDEVVFKHKNENNPEKMSNSTEDTNVNSTFNQTENSETGLALNGTFDNKNKLDTTFECAESKTDPKDLNQTSENQKDLNKIGETLGASEIHEEGHLPNSVSKTTFEDQAVKSEDSSKICDVKEDPGPEQLEKQDKNKSFDVNCEENTNKQETNSSISLTNKTLDNFEENKDLENVAGSKNVTPNTAENKDLNITETEEMHVLNVQSSLTSEDQRVNNNIGIDVKEDLSEEIPKEDQNKSFDVAESQARESSEQNMNSSGLNITKDIEENEDLEAVKDLLNKLSLADTPNCEEKLKTKVVEVVTEDAETKNNVESKDLNKTFDDTKGNIEELGKDITNTKDIEENEEDLEAVKDLDKLSLSDTPNCEENLKTKVGEVVTEDTETKNNVESKDLNKTFDDTKGNQDEQGKDVTNKFFSAAETLVISEKDFASKDSENKDLNQTFETLTQPENSEEKLENKVVEVSSTEDNDTKNNDENENSNETFGAKEELVKEDENKSAGSEINSSNQERVSSPVYKTLIGSGKDTSNSEENLEAKVFEAVSSEDKETNTNVGNKNLDKTIDIKEDSPEELRIRDKNKVFDAATSEMDSIKQEKISSDSSLNKTRVENETDASNVPEIQDMNKTFESSVTSNCREEIEFKGNNVESCTNIEDQKIKNNIKKSVLDETFGAKEDSSEKLVKQDINKPSLVDDTESKDLNKTLETSKELNQNNTVKNPTPANENLQSSVPENLDSTFEHNSTKNLDMSEEQELKCDKELEVMANSLNQTIDIEESAIVQEVNSSTSPDHSDVSDSLNKTMEGNKETQQNNKVKETVENDTQSTSEIKLAQSNEKIDEINVDKSKNNKISCRPNIRPLRTQTQIISKEVLKEINKNNKEPNKSDENPKEDYQNETDALKKYVSQLEKEVATLQENNLKKEVQKIEYSDHKTTEQIRRYMSTLQYYEQVIQAQNKDLEKVRAEYEQCSRLFSNTEMAFSDLYEKYQKARFVVENYKKNEESLLTSLQTSEAQLSKIQEKCTVLQSRYEDIVKMSDEKIAEEQQKHNAELVKLQAIAKRLEIKTSSLETALKQKTEECQALSALCDDITGTS</sequence>
<feature type="compositionally biased region" description="Polar residues" evidence="7">
    <location>
        <begin position="39"/>
        <end position="62"/>
    </location>
</feature>
<accession>A0A6J2YCJ7</accession>
<dbReference type="Gene3D" id="1.20.5.1700">
    <property type="match status" value="1"/>
</dbReference>
<evidence type="ECO:0000313" key="9">
    <source>
        <dbReference type="Proteomes" id="UP000504635"/>
    </source>
</evidence>
<feature type="coiled-coil region" evidence="6">
    <location>
        <begin position="1025"/>
        <end position="1095"/>
    </location>
</feature>
<feature type="compositionally biased region" description="Polar residues" evidence="7">
    <location>
        <begin position="521"/>
        <end position="534"/>
    </location>
</feature>
<evidence type="ECO:0000256" key="7">
    <source>
        <dbReference type="SAM" id="MobiDB-lite"/>
    </source>
</evidence>
<feature type="region of interest" description="Disordered" evidence="7">
    <location>
        <begin position="400"/>
        <end position="435"/>
    </location>
</feature>
<keyword evidence="4 6" id="KW-0175">Coiled coil</keyword>
<name>A0A6J2YCJ7_SITOR</name>
<feature type="compositionally biased region" description="Basic and acidic residues" evidence="7">
    <location>
        <begin position="508"/>
        <end position="520"/>
    </location>
</feature>
<evidence type="ECO:0000256" key="6">
    <source>
        <dbReference type="SAM" id="Coils"/>
    </source>
</evidence>
<feature type="region of interest" description="Disordered" evidence="7">
    <location>
        <begin position="695"/>
        <end position="772"/>
    </location>
</feature>
<feature type="region of interest" description="Disordered" evidence="7">
    <location>
        <begin position="17"/>
        <end position="70"/>
    </location>
</feature>
<feature type="region of interest" description="Disordered" evidence="7">
    <location>
        <begin position="892"/>
        <end position="913"/>
    </location>
</feature>
<feature type="compositionally biased region" description="Basic and acidic residues" evidence="7">
    <location>
        <begin position="405"/>
        <end position="435"/>
    </location>
</feature>
<keyword evidence="9" id="KW-1185">Reference proteome</keyword>